<evidence type="ECO:0000313" key="2">
    <source>
        <dbReference type="Proteomes" id="UP001345963"/>
    </source>
</evidence>
<evidence type="ECO:0008006" key="3">
    <source>
        <dbReference type="Google" id="ProtNLM"/>
    </source>
</evidence>
<organism evidence="1 2">
    <name type="scientific">Ataeniobius toweri</name>
    <dbReference type="NCBI Taxonomy" id="208326"/>
    <lineage>
        <taxon>Eukaryota</taxon>
        <taxon>Metazoa</taxon>
        <taxon>Chordata</taxon>
        <taxon>Craniata</taxon>
        <taxon>Vertebrata</taxon>
        <taxon>Euteleostomi</taxon>
        <taxon>Actinopterygii</taxon>
        <taxon>Neopterygii</taxon>
        <taxon>Teleostei</taxon>
        <taxon>Neoteleostei</taxon>
        <taxon>Acanthomorphata</taxon>
        <taxon>Ovalentaria</taxon>
        <taxon>Atherinomorphae</taxon>
        <taxon>Cyprinodontiformes</taxon>
        <taxon>Goodeidae</taxon>
        <taxon>Ataeniobius</taxon>
    </lineage>
</organism>
<keyword evidence="2" id="KW-1185">Reference proteome</keyword>
<accession>A0ABU7AZN7</accession>
<evidence type="ECO:0000313" key="1">
    <source>
        <dbReference type="EMBL" id="MED6243756.1"/>
    </source>
</evidence>
<name>A0ABU7AZN7_9TELE</name>
<dbReference type="EMBL" id="JAHUTI010035673">
    <property type="protein sequence ID" value="MED6243756.1"/>
    <property type="molecule type" value="Genomic_DNA"/>
</dbReference>
<protein>
    <recommendedName>
        <fullName evidence="3">HTH-like domain-containing protein</fullName>
    </recommendedName>
</protein>
<dbReference type="PANTHER" id="PTHR46791:SF12">
    <property type="match status" value="1"/>
</dbReference>
<comment type="caution">
    <text evidence="1">The sequence shown here is derived from an EMBL/GenBank/DDBJ whole genome shotgun (WGS) entry which is preliminary data.</text>
</comment>
<dbReference type="PANTHER" id="PTHR46791">
    <property type="entry name" value="EXPRESSED PROTEIN"/>
    <property type="match status" value="1"/>
</dbReference>
<dbReference type="Proteomes" id="UP001345963">
    <property type="component" value="Unassembled WGS sequence"/>
</dbReference>
<gene>
    <name evidence="1" type="ORF">ATANTOWER_026188</name>
</gene>
<sequence>MTGVSVSLSNPCTYAVILDMLRTNHDVSVSVRMLKTLLKEAGLYRRRNYSPLHEVRHAIMTELRGPGQLFGNRTMWQVLKQKHKLRVKRDGVMRRLRQLNPQGIAQRTCRRFMRRTYHSMGPITYGT</sequence>
<proteinExistence type="predicted"/>
<reference evidence="1 2" key="1">
    <citation type="submission" date="2021-07" db="EMBL/GenBank/DDBJ databases">
        <authorList>
            <person name="Palmer J.M."/>
        </authorList>
    </citation>
    <scope>NUCLEOTIDE SEQUENCE [LARGE SCALE GENOMIC DNA]</scope>
    <source>
        <strain evidence="1 2">AT_MEX2019</strain>
        <tissue evidence="1">Muscle</tissue>
    </source>
</reference>